<reference evidence="11 12" key="1">
    <citation type="submission" date="2016-02" db="EMBL/GenBank/DDBJ databases">
        <title>Discovery of a natural microsporidian pathogen with a broad tissue tropism in Caenorhabditis elegans.</title>
        <authorList>
            <person name="Luallen R.J."/>
            <person name="Reinke A.W."/>
            <person name="Tong L."/>
            <person name="Botts M.R."/>
            <person name="Felix M.-A."/>
            <person name="Troemel E.R."/>
        </authorList>
    </citation>
    <scope>NUCLEOTIDE SEQUENCE [LARGE SCALE GENOMIC DNA]</scope>
    <source>
        <strain evidence="11 12">JUm2807</strain>
    </source>
</reference>
<evidence type="ECO:0000256" key="8">
    <source>
        <dbReference type="ARBA" id="ARBA00048434"/>
    </source>
</evidence>
<dbReference type="EC" id="2.1.1.221" evidence="1"/>
<protein>
    <recommendedName>
        <fullName evidence="2">tRNA (guanine(9)-N1)-methyltransferase</fullName>
        <ecNumber evidence="1">2.1.1.221</ecNumber>
    </recommendedName>
    <alternativeName>
        <fullName evidence="7">tRNA methyltransferase 10</fullName>
    </alternativeName>
    <alternativeName>
        <fullName evidence="6">tRNA(m1G9)-methyltransferase</fullName>
    </alternativeName>
</protein>
<feature type="region of interest" description="Disordered" evidence="9">
    <location>
        <begin position="1"/>
        <end position="49"/>
    </location>
</feature>
<evidence type="ECO:0000256" key="9">
    <source>
        <dbReference type="SAM" id="MobiDB-lite"/>
    </source>
</evidence>
<organism evidence="11 12">
    <name type="scientific">Nematocida displodere</name>
    <dbReference type="NCBI Taxonomy" id="1805483"/>
    <lineage>
        <taxon>Eukaryota</taxon>
        <taxon>Fungi</taxon>
        <taxon>Fungi incertae sedis</taxon>
        <taxon>Microsporidia</taxon>
        <taxon>Nematocida</taxon>
    </lineage>
</organism>
<dbReference type="VEuPathDB" id="MicrosporidiaDB:NEDG_01640"/>
<keyword evidence="3 11" id="KW-0489">Methyltransferase</keyword>
<gene>
    <name evidence="11" type="ORF">NEDG_01640</name>
</gene>
<feature type="compositionally biased region" description="Basic and acidic residues" evidence="9">
    <location>
        <begin position="10"/>
        <end position="27"/>
    </location>
</feature>
<feature type="compositionally biased region" description="Basic and acidic residues" evidence="9">
    <location>
        <begin position="38"/>
        <end position="49"/>
    </location>
</feature>
<evidence type="ECO:0000313" key="11">
    <source>
        <dbReference type="EMBL" id="OAG31227.1"/>
    </source>
</evidence>
<dbReference type="PANTHER" id="PTHR13563:SF13">
    <property type="entry name" value="TRNA METHYLTRANSFERASE 10 HOMOLOG A"/>
    <property type="match status" value="1"/>
</dbReference>
<dbReference type="GeneID" id="93647990"/>
<comment type="catalytic activity">
    <reaction evidence="8">
        <text>guanosine(9) in tRNA + S-adenosyl-L-methionine = N(1)-methylguanosine(9) in tRNA + S-adenosyl-L-homocysteine + H(+)</text>
        <dbReference type="Rhea" id="RHEA:43156"/>
        <dbReference type="Rhea" id="RHEA-COMP:10367"/>
        <dbReference type="Rhea" id="RHEA-COMP:10368"/>
        <dbReference type="ChEBI" id="CHEBI:15378"/>
        <dbReference type="ChEBI" id="CHEBI:57856"/>
        <dbReference type="ChEBI" id="CHEBI:59789"/>
        <dbReference type="ChEBI" id="CHEBI:73542"/>
        <dbReference type="ChEBI" id="CHEBI:74269"/>
        <dbReference type="EC" id="2.1.1.221"/>
    </reaction>
</comment>
<dbReference type="RefSeq" id="XP_067544948.1">
    <property type="nucleotide sequence ID" value="XM_067689058.1"/>
</dbReference>
<dbReference type="Gene3D" id="3.40.1280.30">
    <property type="match status" value="1"/>
</dbReference>
<name>A0A177EH02_9MICR</name>
<dbReference type="InterPro" id="IPR007356">
    <property type="entry name" value="tRNA_m1G_MeTrfase_euk"/>
</dbReference>
<feature type="compositionally biased region" description="Basic residues" evidence="9">
    <location>
        <begin position="28"/>
        <end position="37"/>
    </location>
</feature>
<evidence type="ECO:0000256" key="5">
    <source>
        <dbReference type="ARBA" id="ARBA00022691"/>
    </source>
</evidence>
<evidence type="ECO:0000259" key="10">
    <source>
        <dbReference type="PROSITE" id="PS51675"/>
    </source>
</evidence>
<keyword evidence="5" id="KW-0949">S-adenosyl-L-methionine</keyword>
<dbReference type="OrthoDB" id="278300at2759"/>
<dbReference type="STRING" id="1805483.A0A177EH02"/>
<dbReference type="GO" id="GO:0052905">
    <property type="term" value="F:tRNA (guanosine(9)-N1)-methyltransferase activity"/>
    <property type="evidence" value="ECO:0007669"/>
    <property type="project" value="UniProtKB-EC"/>
</dbReference>
<dbReference type="InterPro" id="IPR028564">
    <property type="entry name" value="MT_TRM10-typ"/>
</dbReference>
<evidence type="ECO:0000256" key="7">
    <source>
        <dbReference type="ARBA" id="ARBA00032166"/>
    </source>
</evidence>
<dbReference type="GO" id="GO:0002939">
    <property type="term" value="P:tRNA N1-guanine methylation"/>
    <property type="evidence" value="ECO:0007669"/>
    <property type="project" value="TreeGrafter"/>
</dbReference>
<dbReference type="EMBL" id="LTDL01000021">
    <property type="protein sequence ID" value="OAG31227.1"/>
    <property type="molecule type" value="Genomic_DNA"/>
</dbReference>
<dbReference type="GO" id="GO:0000049">
    <property type="term" value="F:tRNA binding"/>
    <property type="evidence" value="ECO:0007669"/>
    <property type="project" value="TreeGrafter"/>
</dbReference>
<dbReference type="InterPro" id="IPR038459">
    <property type="entry name" value="MT_TRM10-typ_sf"/>
</dbReference>
<keyword evidence="12" id="KW-1185">Reference proteome</keyword>
<evidence type="ECO:0000256" key="6">
    <source>
        <dbReference type="ARBA" id="ARBA00031792"/>
    </source>
</evidence>
<keyword evidence="4 11" id="KW-0808">Transferase</keyword>
<evidence type="ECO:0000256" key="2">
    <source>
        <dbReference type="ARBA" id="ARBA00020451"/>
    </source>
</evidence>
<dbReference type="AlphaFoldDB" id="A0A177EH02"/>
<sequence length="231" mass="26284">MDNPPAPRLSKQEKRALKFQKLKEKYKLKPKKRSKKKREPENQPEPRFKVGIEIIGGEELMSEKEMKSLELQIRHSYGANRISSNPVHLFITNTSLLSMYLPKESVSWKNVTQTSDSVANHQGPVVVLTADSENLLEDLDENTLYVIGGLVDRNRHKGYTHNLFKDKFPTARLPISQALKSSAVLNTLHVFNILLSYIEEKNWATAIAKHIPGRKQFTDSDHPTTQASSEP</sequence>
<dbReference type="GO" id="GO:0005634">
    <property type="term" value="C:nucleus"/>
    <property type="evidence" value="ECO:0007669"/>
    <property type="project" value="TreeGrafter"/>
</dbReference>
<dbReference type="PANTHER" id="PTHR13563">
    <property type="entry name" value="TRNA (GUANINE-9-) METHYLTRANSFERASE"/>
    <property type="match status" value="1"/>
</dbReference>
<evidence type="ECO:0000256" key="1">
    <source>
        <dbReference type="ARBA" id="ARBA00012797"/>
    </source>
</evidence>
<dbReference type="Proteomes" id="UP000185944">
    <property type="component" value="Unassembled WGS sequence"/>
</dbReference>
<proteinExistence type="predicted"/>
<accession>A0A177EH02</accession>
<evidence type="ECO:0000256" key="4">
    <source>
        <dbReference type="ARBA" id="ARBA00022679"/>
    </source>
</evidence>
<comment type="caution">
    <text evidence="11">The sequence shown here is derived from an EMBL/GenBank/DDBJ whole genome shotgun (WGS) entry which is preliminary data.</text>
</comment>
<evidence type="ECO:0000313" key="12">
    <source>
        <dbReference type="Proteomes" id="UP000185944"/>
    </source>
</evidence>
<dbReference type="CDD" id="cd18089">
    <property type="entry name" value="SPOUT_Trm10-like"/>
    <property type="match status" value="1"/>
</dbReference>
<dbReference type="PROSITE" id="PS51675">
    <property type="entry name" value="SAM_MT_TRM10"/>
    <property type="match status" value="1"/>
</dbReference>
<feature type="domain" description="SAM-dependent MTase TRM10-type" evidence="10">
    <location>
        <begin position="35"/>
        <end position="218"/>
    </location>
</feature>
<evidence type="ECO:0000256" key="3">
    <source>
        <dbReference type="ARBA" id="ARBA00022603"/>
    </source>
</evidence>